<reference evidence="4" key="1">
    <citation type="journal article" date="2019" name="Int. J. Syst. Evol. Microbiol.">
        <title>The Global Catalogue of Microorganisms (GCM) 10K type strain sequencing project: providing services to taxonomists for standard genome sequencing and annotation.</title>
        <authorList>
            <consortium name="The Broad Institute Genomics Platform"/>
            <consortium name="The Broad Institute Genome Sequencing Center for Infectious Disease"/>
            <person name="Wu L."/>
            <person name="Ma J."/>
        </authorList>
    </citation>
    <scope>NUCLEOTIDE SEQUENCE [LARGE SCALE GENOMIC DNA]</scope>
    <source>
        <strain evidence="4">JCM 12607</strain>
    </source>
</reference>
<keyword evidence="2" id="KW-1133">Transmembrane helix</keyword>
<dbReference type="EMBL" id="JBHTGL010000008">
    <property type="protein sequence ID" value="MFD0628483.1"/>
    <property type="molecule type" value="Genomic_DNA"/>
</dbReference>
<evidence type="ECO:0000313" key="4">
    <source>
        <dbReference type="Proteomes" id="UP001596915"/>
    </source>
</evidence>
<feature type="transmembrane region" description="Helical" evidence="2">
    <location>
        <begin position="88"/>
        <end position="109"/>
    </location>
</feature>
<organism evidence="3 4">
    <name type="scientific">Streptomyces sanglieri</name>
    <dbReference type="NCBI Taxonomy" id="193460"/>
    <lineage>
        <taxon>Bacteria</taxon>
        <taxon>Bacillati</taxon>
        <taxon>Actinomycetota</taxon>
        <taxon>Actinomycetes</taxon>
        <taxon>Kitasatosporales</taxon>
        <taxon>Streptomycetaceae</taxon>
        <taxon>Streptomyces</taxon>
    </lineage>
</organism>
<proteinExistence type="predicted"/>
<protein>
    <submittedName>
        <fullName evidence="3">LapA family protein</fullName>
    </submittedName>
</protein>
<accession>A0ABW2X647</accession>
<feature type="transmembrane region" description="Helical" evidence="2">
    <location>
        <begin position="57"/>
        <end position="82"/>
    </location>
</feature>
<evidence type="ECO:0000256" key="2">
    <source>
        <dbReference type="SAM" id="Phobius"/>
    </source>
</evidence>
<evidence type="ECO:0000313" key="3">
    <source>
        <dbReference type="EMBL" id="MFD0628483.1"/>
    </source>
</evidence>
<keyword evidence="4" id="KW-1185">Reference proteome</keyword>
<keyword evidence="2" id="KW-0472">Membrane</keyword>
<feature type="region of interest" description="Disordered" evidence="1">
    <location>
        <begin position="1"/>
        <end position="20"/>
    </location>
</feature>
<name>A0ABW2X647_9ACTN</name>
<evidence type="ECO:0000256" key="1">
    <source>
        <dbReference type="SAM" id="MobiDB-lite"/>
    </source>
</evidence>
<keyword evidence="2" id="KW-0812">Transmembrane</keyword>
<comment type="caution">
    <text evidence="3">The sequence shown here is derived from an EMBL/GenBank/DDBJ whole genome shotgun (WGS) entry which is preliminary data.</text>
</comment>
<dbReference type="Proteomes" id="UP001596915">
    <property type="component" value="Unassembled WGS sequence"/>
</dbReference>
<sequence>MRPAIVDHSPPVRTASAARQDYSAEPLDTGRMAQKTSGQQAPSTLTVKGRNVRIRTIGIVVLTGLAIWFIAVNTGSVAIRLWVPIVTLPLWAVLAVTLVAGVILGGYLARRRARR</sequence>
<gene>
    <name evidence="3" type="ORF">ACFQ2K_43565</name>
</gene>